<organism evidence="1 2">
    <name type="scientific">Xylaria flabelliformis</name>
    <dbReference type="NCBI Taxonomy" id="2512241"/>
    <lineage>
        <taxon>Eukaryota</taxon>
        <taxon>Fungi</taxon>
        <taxon>Dikarya</taxon>
        <taxon>Ascomycota</taxon>
        <taxon>Pezizomycotina</taxon>
        <taxon>Sordariomycetes</taxon>
        <taxon>Xylariomycetidae</taxon>
        <taxon>Xylariales</taxon>
        <taxon>Xylariaceae</taxon>
        <taxon>Xylaria</taxon>
    </lineage>
</organism>
<dbReference type="PANTHER" id="PTHR47438">
    <property type="entry name" value="PHOSPHATE METABOLISM PROTEIN 8-RELATED"/>
    <property type="match status" value="1"/>
</dbReference>
<keyword evidence="2" id="KW-1185">Reference proteome</keyword>
<proteinExistence type="predicted"/>
<dbReference type="Proteomes" id="UP000319160">
    <property type="component" value="Unassembled WGS sequence"/>
</dbReference>
<comment type="caution">
    <text evidence="1">The sequence shown here is derived from an EMBL/GenBank/DDBJ whole genome shotgun (WGS) entry which is preliminary data.</text>
</comment>
<dbReference type="GO" id="GO:0008252">
    <property type="term" value="F:nucleotidase activity"/>
    <property type="evidence" value="ECO:0007669"/>
    <property type="project" value="TreeGrafter"/>
</dbReference>
<evidence type="ECO:0000313" key="1">
    <source>
        <dbReference type="EMBL" id="TRX93635.1"/>
    </source>
</evidence>
<dbReference type="InterPro" id="IPR052791">
    <property type="entry name" value="SSM1_domain"/>
</dbReference>
<gene>
    <name evidence="1" type="ORF">FHL15_005607</name>
</gene>
<evidence type="ECO:0000313" key="2">
    <source>
        <dbReference type="Proteomes" id="UP000319160"/>
    </source>
</evidence>
<dbReference type="PANTHER" id="PTHR47438:SF1">
    <property type="entry name" value="PHOSPHATE METABOLISM PROTEIN 8-RELATED"/>
    <property type="match status" value="1"/>
</dbReference>
<name>A0A553I0C8_9PEZI</name>
<protein>
    <recommendedName>
        <fullName evidence="3">Pyrimidine 5'-nucleotidase</fullName>
    </recommendedName>
</protein>
<accession>A0A553I0C8</accession>
<dbReference type="EMBL" id="VFLP01000028">
    <property type="protein sequence ID" value="TRX93635.1"/>
    <property type="molecule type" value="Genomic_DNA"/>
</dbReference>
<dbReference type="SUPFAM" id="SSF56784">
    <property type="entry name" value="HAD-like"/>
    <property type="match status" value="1"/>
</dbReference>
<dbReference type="InterPro" id="IPR036412">
    <property type="entry name" value="HAD-like_sf"/>
</dbReference>
<dbReference type="STRING" id="2512241.A0A553I0C8"/>
<dbReference type="AlphaFoldDB" id="A0A553I0C8"/>
<reference evidence="2" key="1">
    <citation type="submission" date="2019-06" db="EMBL/GenBank/DDBJ databases">
        <title>Draft genome sequence of the griseofulvin-producing fungus Xylaria cubensis strain G536.</title>
        <authorList>
            <person name="Mead M.E."/>
            <person name="Raja H.A."/>
            <person name="Steenwyk J.L."/>
            <person name="Knowles S.L."/>
            <person name="Oberlies N.H."/>
            <person name="Rokas A."/>
        </authorList>
    </citation>
    <scope>NUCLEOTIDE SEQUENCE [LARGE SCALE GENOMIC DNA]</scope>
    <source>
        <strain evidence="2">G536</strain>
    </source>
</reference>
<sequence>MPVLFFDVDDCLYSRASKVQEASSALTDSYFEHRLGFGKEDTNRVRNKQRKKYGLIVEGLASNHQIDPLEYNSMVDDAIELESLIRPDSKLSRLLQDVDTSKVKLWLLTNAYVTHA</sequence>
<dbReference type="OrthoDB" id="1065058at2759"/>
<dbReference type="GO" id="GO:0006206">
    <property type="term" value="P:pyrimidine nucleobase metabolic process"/>
    <property type="evidence" value="ECO:0007669"/>
    <property type="project" value="TreeGrafter"/>
</dbReference>
<dbReference type="GO" id="GO:0009166">
    <property type="term" value="P:nucleotide catabolic process"/>
    <property type="evidence" value="ECO:0007669"/>
    <property type="project" value="TreeGrafter"/>
</dbReference>
<dbReference type="Gene3D" id="1.10.150.450">
    <property type="match status" value="1"/>
</dbReference>
<evidence type="ECO:0008006" key="3">
    <source>
        <dbReference type="Google" id="ProtNLM"/>
    </source>
</evidence>